<sequence>MTPGTTPLAEATADLVAIVAFSAAGISAAILVVGVLIVAILADASHQLRRIGDQLGTLNDHVRAVRVEGIDIHAEAGAIGRPALDAEQLVRGAGFLITLWRKVLRKDGEAIPSAERLTLDLGEAMGVSLPTREGVVAITPRGQTVRSGLLPYGAKPIPAVHDPEAA</sequence>
<evidence type="ECO:0000313" key="2">
    <source>
        <dbReference type="EMBL" id="QGY05531.1"/>
    </source>
</evidence>
<dbReference type="RefSeq" id="WP_010684387.1">
    <property type="nucleotide sequence ID" value="NZ_CP043538.1"/>
</dbReference>
<dbReference type="EMBL" id="CP043538">
    <property type="protein sequence ID" value="QGY05531.1"/>
    <property type="molecule type" value="Genomic_DNA"/>
</dbReference>
<accession>A0A6B9FSE7</accession>
<gene>
    <name evidence="2" type="ORF">MMSR116_29285</name>
</gene>
<proteinExistence type="predicted"/>
<keyword evidence="1" id="KW-1133">Transmembrane helix</keyword>
<feature type="transmembrane region" description="Helical" evidence="1">
    <location>
        <begin position="15"/>
        <end position="42"/>
    </location>
</feature>
<protein>
    <submittedName>
        <fullName evidence="2">Uncharacterized protein</fullName>
    </submittedName>
</protein>
<keyword evidence="1" id="KW-0812">Transmembrane</keyword>
<keyword evidence="1" id="KW-0472">Membrane</keyword>
<reference evidence="2 3" key="1">
    <citation type="journal article" date="2012" name="Genet. Mol. Biol.">
        <title>Analysis of 16S rRNA and mxaF genes revealing insights into Methylobacterium niche-specific plant association.</title>
        <authorList>
            <person name="Dourado M.N."/>
            <person name="Andreote F.D."/>
            <person name="Dini-Andreote F."/>
            <person name="Conti R."/>
            <person name="Araujo J.M."/>
            <person name="Araujo W.L."/>
        </authorList>
    </citation>
    <scope>NUCLEOTIDE SEQUENCE [LARGE SCALE GENOMIC DNA]</scope>
    <source>
        <strain evidence="2 3">SR1.6/6</strain>
    </source>
</reference>
<dbReference type="Proteomes" id="UP000012488">
    <property type="component" value="Chromosome"/>
</dbReference>
<reference evidence="2 3" key="2">
    <citation type="journal article" date="2013" name="Genome Announc.">
        <title>Draft Genome Sequence of Methylobacterium mesophilicum Strain SR1.6/6, Isolated from Citrus sinensis.</title>
        <authorList>
            <person name="Marinho Almeida D."/>
            <person name="Dini-Andreote F."/>
            <person name="Camargo Neves A.A."/>
            <person name="Juca Ramos R.T."/>
            <person name="Andreote F.D."/>
            <person name="Carneiro A.R."/>
            <person name="Oliveira de Souza Lima A."/>
            <person name="Caracciolo Gomes de Sa P.H."/>
            <person name="Ribeiro Barbosa M.S."/>
            <person name="Araujo W.L."/>
            <person name="Silva A."/>
        </authorList>
    </citation>
    <scope>NUCLEOTIDE SEQUENCE [LARGE SCALE GENOMIC DNA]</scope>
    <source>
        <strain evidence="2 3">SR1.6/6</strain>
    </source>
</reference>
<dbReference type="KEGG" id="mmes:MMSR116_29285"/>
<dbReference type="AlphaFoldDB" id="A0A6B9FSE7"/>
<name>A0A6B9FSE7_9HYPH</name>
<organism evidence="2 3">
    <name type="scientific">Methylobacterium mesophilicum SR1.6/6</name>
    <dbReference type="NCBI Taxonomy" id="908290"/>
    <lineage>
        <taxon>Bacteria</taxon>
        <taxon>Pseudomonadati</taxon>
        <taxon>Pseudomonadota</taxon>
        <taxon>Alphaproteobacteria</taxon>
        <taxon>Hyphomicrobiales</taxon>
        <taxon>Methylobacteriaceae</taxon>
        <taxon>Methylobacterium</taxon>
    </lineage>
</organism>
<evidence type="ECO:0000256" key="1">
    <source>
        <dbReference type="SAM" id="Phobius"/>
    </source>
</evidence>
<evidence type="ECO:0000313" key="3">
    <source>
        <dbReference type="Proteomes" id="UP000012488"/>
    </source>
</evidence>